<gene>
    <name evidence="1" type="ORF">Fcan01_16259</name>
</gene>
<evidence type="ECO:0000313" key="2">
    <source>
        <dbReference type="Proteomes" id="UP000198287"/>
    </source>
</evidence>
<name>A0A226DTT6_FOLCA</name>
<accession>A0A226DTT6</accession>
<dbReference type="Proteomes" id="UP000198287">
    <property type="component" value="Unassembled WGS sequence"/>
</dbReference>
<keyword evidence="2" id="KW-1185">Reference proteome</keyword>
<dbReference type="EMBL" id="LNIX01000011">
    <property type="protein sequence ID" value="OXA48480.1"/>
    <property type="molecule type" value="Genomic_DNA"/>
</dbReference>
<reference evidence="1 2" key="1">
    <citation type="submission" date="2015-12" db="EMBL/GenBank/DDBJ databases">
        <title>The genome of Folsomia candida.</title>
        <authorList>
            <person name="Faddeeva A."/>
            <person name="Derks M.F."/>
            <person name="Anvar Y."/>
            <person name="Smit S."/>
            <person name="Van Straalen N."/>
            <person name="Roelofs D."/>
        </authorList>
    </citation>
    <scope>NUCLEOTIDE SEQUENCE [LARGE SCALE GENOMIC DNA]</scope>
    <source>
        <strain evidence="1 2">VU population</strain>
        <tissue evidence="1">Whole body</tissue>
    </source>
</reference>
<comment type="caution">
    <text evidence="1">The sequence shown here is derived from an EMBL/GenBank/DDBJ whole genome shotgun (WGS) entry which is preliminary data.</text>
</comment>
<proteinExistence type="predicted"/>
<dbReference type="AlphaFoldDB" id="A0A226DTT6"/>
<protein>
    <submittedName>
        <fullName evidence="1">Uncharacterized protein</fullName>
    </submittedName>
</protein>
<evidence type="ECO:0000313" key="1">
    <source>
        <dbReference type="EMBL" id="OXA48480.1"/>
    </source>
</evidence>
<organism evidence="1 2">
    <name type="scientific">Folsomia candida</name>
    <name type="common">Springtail</name>
    <dbReference type="NCBI Taxonomy" id="158441"/>
    <lineage>
        <taxon>Eukaryota</taxon>
        <taxon>Metazoa</taxon>
        <taxon>Ecdysozoa</taxon>
        <taxon>Arthropoda</taxon>
        <taxon>Hexapoda</taxon>
        <taxon>Collembola</taxon>
        <taxon>Entomobryomorpha</taxon>
        <taxon>Isotomoidea</taxon>
        <taxon>Isotomidae</taxon>
        <taxon>Proisotominae</taxon>
        <taxon>Folsomia</taxon>
    </lineage>
</organism>
<sequence>MDEDTPTPTVFKPTFQFAPFVHRRENGNPVARSRQKFPIAPDTFNSQEMPVVKAAPPFNHEEITTNIFSHQQPADAKPATKPNYTQIRTVTSFIPQSQLQIPTANPINPVELQISPVNSAILVNHPKVLAANPLNHAPIPAINFTGAPRNHPHISTTPLFNSTTPNPANLLNCPEIPTPSQFNYQQIFPPAAPSPDAHEQEKTLLYSQIQRLKHRHHQTLSNLAGCDDTSVILPNPTCIKSHTTEKFRQRHTQETERGTEEIFHTRYTTLQLNHVVKEIDKFKLGTKKTYEKICEEYEAKLLLELEQIENIQLSVVQSYDERLKTRLIELIVTSSLSPFDPAVRFSLIQECEKLKGDAKSEFKSKAVNCTFDLDQFDVGGANIQNIYDLLQSSLSERVENVQNTIDALHEIHSQNFCEQAEALQNRFPNDLEDTAEFSRALEEILQTVKTQYAEECPNIGKTQFLSDFKSMKNHLQELKNGYELQFSIHLSQLIGKLGADEESIIEMYECLIYRICRIYRI</sequence>